<name>F2IE31_FLUTR</name>
<accession>F2IE31</accession>
<dbReference type="HOGENOM" id="CLU_075053_9_2_10"/>
<dbReference type="InterPro" id="IPR014710">
    <property type="entry name" value="RmlC-like_jellyroll"/>
</dbReference>
<reference evidence="2 3" key="1">
    <citation type="journal article" date="2011" name="Stand. Genomic Sci.">
        <title>Complete genome sequence of the gliding freshwater bacterium Fluviicola taffensis type strain (RW262).</title>
        <authorList>
            <person name="Woyke T."/>
            <person name="Chertkov O."/>
            <person name="Lapidus A."/>
            <person name="Nolan M."/>
            <person name="Lucas S."/>
            <person name="Del Rio T.G."/>
            <person name="Tice H."/>
            <person name="Cheng J.F."/>
            <person name="Tapia R."/>
            <person name="Han C."/>
            <person name="Goodwin L."/>
            <person name="Pitluck S."/>
            <person name="Liolios K."/>
            <person name="Pagani I."/>
            <person name="Ivanova N."/>
            <person name="Huntemann M."/>
            <person name="Mavromatis K."/>
            <person name="Mikhailova N."/>
            <person name="Pati A."/>
            <person name="Chen A."/>
            <person name="Palaniappan K."/>
            <person name="Land M."/>
            <person name="Hauser L."/>
            <person name="Brambilla E.M."/>
            <person name="Rohde M."/>
            <person name="Mwirichia R."/>
            <person name="Sikorski J."/>
            <person name="Tindall B.J."/>
            <person name="Goker M."/>
            <person name="Bristow J."/>
            <person name="Eisen J.A."/>
            <person name="Markowitz V."/>
            <person name="Hugenholtz P."/>
            <person name="Klenk H.P."/>
            <person name="Kyrpides N.C."/>
        </authorList>
    </citation>
    <scope>NUCLEOTIDE SEQUENCE [LARGE SCALE GENOMIC DNA]</scope>
    <source>
        <strain evidence="3">DSM 16823 / RW262 / RW262</strain>
    </source>
</reference>
<dbReference type="eggNOG" id="COG0664">
    <property type="taxonomic scope" value="Bacteria"/>
</dbReference>
<gene>
    <name evidence="2" type="ordered locus">Fluta_3626</name>
</gene>
<dbReference type="InterPro" id="IPR018490">
    <property type="entry name" value="cNMP-bd_dom_sf"/>
</dbReference>
<evidence type="ECO:0000313" key="3">
    <source>
        <dbReference type="Proteomes" id="UP000007463"/>
    </source>
</evidence>
<dbReference type="CDD" id="cd00038">
    <property type="entry name" value="CAP_ED"/>
    <property type="match status" value="1"/>
</dbReference>
<evidence type="ECO:0000313" key="2">
    <source>
        <dbReference type="EMBL" id="AEA45595.1"/>
    </source>
</evidence>
<reference evidence="3" key="2">
    <citation type="submission" date="2011-02" db="EMBL/GenBank/DDBJ databases">
        <title>The complete genome of Fluviicola taffensis DSM 16823.</title>
        <authorList>
            <consortium name="US DOE Joint Genome Institute (JGI-PGF)"/>
            <person name="Lucas S."/>
            <person name="Copeland A."/>
            <person name="Lapidus A."/>
            <person name="Bruce D."/>
            <person name="Goodwin L."/>
            <person name="Pitluck S."/>
            <person name="Kyrpides N."/>
            <person name="Mavromatis K."/>
            <person name="Ivanova N."/>
            <person name="Mikhailova N."/>
            <person name="Pagani I."/>
            <person name="Chertkov O."/>
            <person name="Detter J.C."/>
            <person name="Han C."/>
            <person name="Tapia R."/>
            <person name="Land M."/>
            <person name="Hauser L."/>
            <person name="Markowitz V."/>
            <person name="Cheng J.-F."/>
            <person name="Hugenholtz P."/>
            <person name="Woyke T."/>
            <person name="Wu D."/>
            <person name="Tindall B."/>
            <person name="Pomrenke H.G."/>
            <person name="Brambilla E."/>
            <person name="Klenk H.-P."/>
            <person name="Eisen J.A."/>
        </authorList>
    </citation>
    <scope>NUCLEOTIDE SEQUENCE [LARGE SCALE GENOMIC DNA]</scope>
    <source>
        <strain evidence="3">DSM 16823 / RW262 / RW262</strain>
    </source>
</reference>
<feature type="domain" description="Cyclic nucleotide-binding" evidence="1">
    <location>
        <begin position="31"/>
        <end position="116"/>
    </location>
</feature>
<keyword evidence="3" id="KW-1185">Reference proteome</keyword>
<dbReference type="OrthoDB" id="1092431at2"/>
<protein>
    <submittedName>
        <fullName evidence="2">Putative transcriptional regulator, Crp/Fnr family</fullName>
    </submittedName>
</protein>
<sequence>MSHIFKQHLQKFISVSEEEFEAILSYFKTIHVSKKEILQQEGKICRWQYFVLTGCLRKFMTNEKGVEVTTEFAIETWWLSDNRSFELQAEALFSIQAVENSEILTIDSQSMEKLYQDFPIMERYFRFVYQRAFAAYQMRIKYLYTFSKEDYFFHFYDSYPQFAQRIPQYLLASFLGLTPEYLSELRKKRVTATDR</sequence>
<proteinExistence type="predicted"/>
<dbReference type="Gene3D" id="2.60.120.10">
    <property type="entry name" value="Jelly Rolls"/>
    <property type="match status" value="1"/>
</dbReference>
<dbReference type="STRING" id="755732.Fluta_3626"/>
<dbReference type="Proteomes" id="UP000007463">
    <property type="component" value="Chromosome"/>
</dbReference>
<dbReference type="AlphaFoldDB" id="F2IE31"/>
<evidence type="ECO:0000259" key="1">
    <source>
        <dbReference type="Pfam" id="PF00027"/>
    </source>
</evidence>
<dbReference type="SUPFAM" id="SSF51206">
    <property type="entry name" value="cAMP-binding domain-like"/>
    <property type="match status" value="1"/>
</dbReference>
<dbReference type="RefSeq" id="WP_013688362.1">
    <property type="nucleotide sequence ID" value="NC_015321.1"/>
</dbReference>
<organism evidence="2 3">
    <name type="scientific">Fluviicola taffensis (strain DSM 16823 / NCIMB 13979 / RW262)</name>
    <dbReference type="NCBI Taxonomy" id="755732"/>
    <lineage>
        <taxon>Bacteria</taxon>
        <taxon>Pseudomonadati</taxon>
        <taxon>Bacteroidota</taxon>
        <taxon>Flavobacteriia</taxon>
        <taxon>Flavobacteriales</taxon>
        <taxon>Crocinitomicaceae</taxon>
        <taxon>Fluviicola</taxon>
    </lineage>
</organism>
<dbReference type="KEGG" id="fte:Fluta_3626"/>
<dbReference type="Pfam" id="PF00027">
    <property type="entry name" value="cNMP_binding"/>
    <property type="match status" value="1"/>
</dbReference>
<dbReference type="InterPro" id="IPR000595">
    <property type="entry name" value="cNMP-bd_dom"/>
</dbReference>
<dbReference type="EMBL" id="CP002542">
    <property type="protein sequence ID" value="AEA45595.1"/>
    <property type="molecule type" value="Genomic_DNA"/>
</dbReference>